<feature type="transmembrane region" description="Helical" evidence="1">
    <location>
        <begin position="12"/>
        <end position="32"/>
    </location>
</feature>
<dbReference type="EMBL" id="POUA01000366">
    <property type="protein sequence ID" value="PZG29775.1"/>
    <property type="molecule type" value="Genomic_DNA"/>
</dbReference>
<feature type="transmembrane region" description="Helical" evidence="1">
    <location>
        <begin position="144"/>
        <end position="164"/>
    </location>
</feature>
<dbReference type="PANTHER" id="PTHR35152:SF1">
    <property type="entry name" value="DOMAIN SIGNALLING PROTEIN, PUTATIVE (AFU_ORTHOLOGUE AFUA_5G11310)-RELATED"/>
    <property type="match status" value="1"/>
</dbReference>
<feature type="domain" description="MHYT" evidence="2">
    <location>
        <begin position="9"/>
        <end position="197"/>
    </location>
</feature>
<comment type="caution">
    <text evidence="3">The sequence shown here is derived from an EMBL/GenBank/DDBJ whole genome shotgun (WGS) entry which is preliminary data.</text>
</comment>
<dbReference type="GO" id="GO:0016020">
    <property type="term" value="C:membrane"/>
    <property type="evidence" value="ECO:0007669"/>
    <property type="project" value="UniProtKB-UniRule"/>
</dbReference>
<protein>
    <recommendedName>
        <fullName evidence="2">MHYT domain-containing protein</fullName>
    </recommendedName>
</protein>
<accession>A0A2W2FN10</accession>
<dbReference type="Proteomes" id="UP000248544">
    <property type="component" value="Unassembled WGS sequence"/>
</dbReference>
<feature type="transmembrane region" description="Helical" evidence="1">
    <location>
        <begin position="110"/>
        <end position="132"/>
    </location>
</feature>
<gene>
    <name evidence="3" type="ORF">C1I98_31700</name>
</gene>
<feature type="transmembrane region" description="Helical" evidence="1">
    <location>
        <begin position="44"/>
        <end position="66"/>
    </location>
</feature>
<evidence type="ECO:0000313" key="3">
    <source>
        <dbReference type="EMBL" id="PZG29775.1"/>
    </source>
</evidence>
<dbReference type="AlphaFoldDB" id="A0A2W2FN10"/>
<evidence type="ECO:0000313" key="4">
    <source>
        <dbReference type="Proteomes" id="UP000248544"/>
    </source>
</evidence>
<keyword evidence="4" id="KW-1185">Reference proteome</keyword>
<sequence>MSHIDYFAHERWTPVIAYLVSSVGALLGLLLIARARASTGPARAAWLVGGSLSTGWTGVWVMHFIAMMGFRVSGTRVRYDLPLTSASAAFAIVVVGTGLSLAARGGEGPALAGAGLLTGLGIAGMHYLGMAAMNMNADVSYDPVIVALSVLIAVTAATAALRYARRTGPAAAVAGALILGVAVSGVHHTGMFAMRVRVRPAGGEPPGAEAIDLLPPVVVAISVVTFALLLAVLLAPGHAVPQAGPEPPARG</sequence>
<evidence type="ECO:0000259" key="2">
    <source>
        <dbReference type="PROSITE" id="PS50924"/>
    </source>
</evidence>
<dbReference type="PROSITE" id="PS50924">
    <property type="entry name" value="MHYT"/>
    <property type="match status" value="1"/>
</dbReference>
<feature type="transmembrane region" description="Helical" evidence="1">
    <location>
        <begin position="86"/>
        <end position="103"/>
    </location>
</feature>
<dbReference type="PANTHER" id="PTHR35152">
    <property type="entry name" value="DOMAIN SIGNALLING PROTEIN, PUTATIVE (AFU_ORTHOLOGUE AFUA_5G11310)-RELATED"/>
    <property type="match status" value="1"/>
</dbReference>
<dbReference type="InterPro" id="IPR005330">
    <property type="entry name" value="MHYT_dom"/>
</dbReference>
<proteinExistence type="predicted"/>
<keyword evidence="1" id="KW-0472">Membrane</keyword>
<organism evidence="3 4">
    <name type="scientific">Spongiactinospora gelatinilytica</name>
    <dbReference type="NCBI Taxonomy" id="2666298"/>
    <lineage>
        <taxon>Bacteria</taxon>
        <taxon>Bacillati</taxon>
        <taxon>Actinomycetota</taxon>
        <taxon>Actinomycetes</taxon>
        <taxon>Streptosporangiales</taxon>
        <taxon>Streptosporangiaceae</taxon>
        <taxon>Spongiactinospora</taxon>
    </lineage>
</organism>
<dbReference type="Pfam" id="PF03707">
    <property type="entry name" value="MHYT"/>
    <property type="match status" value="2"/>
</dbReference>
<name>A0A2W2FN10_9ACTN</name>
<keyword evidence="1" id="KW-1133">Transmembrane helix</keyword>
<evidence type="ECO:0000256" key="1">
    <source>
        <dbReference type="PROSITE-ProRule" id="PRU00244"/>
    </source>
</evidence>
<feature type="transmembrane region" description="Helical" evidence="1">
    <location>
        <begin position="213"/>
        <end position="235"/>
    </location>
</feature>
<reference evidence="3 4" key="1">
    <citation type="submission" date="2018-01" db="EMBL/GenBank/DDBJ databases">
        <title>Draft genome sequence of Sphaerisporangium sp. 7K107.</title>
        <authorList>
            <person name="Sahin N."/>
            <person name="Saygin H."/>
            <person name="Ay H."/>
        </authorList>
    </citation>
    <scope>NUCLEOTIDE SEQUENCE [LARGE SCALE GENOMIC DNA]</scope>
    <source>
        <strain evidence="3 4">7K107</strain>
    </source>
</reference>
<feature type="transmembrane region" description="Helical" evidence="1">
    <location>
        <begin position="171"/>
        <end position="193"/>
    </location>
</feature>
<keyword evidence="1" id="KW-0812">Transmembrane</keyword>